<sequence length="185" mass="20499">MDALRDAILDEALAQAEREGWENVRLRSVAGALGIPLAEVFARFRDADSVADALFARLLRAMLAPPDDPAAFAVAPPHERVIEVLWRWFRAALPHRRTVAAMLAVKAWPSHPHTWVPMVFNLSRLIHWARDAARLDRGGIARMVEEVGLTAAFLATLARFVTDTSEGAARTRRVLEAAVRRVPLG</sequence>
<dbReference type="AlphaFoldDB" id="A0A975TZL3"/>
<accession>A0A975TZL3</accession>
<reference evidence="1" key="1">
    <citation type="submission" date="2021-06" db="EMBL/GenBank/DDBJ databases">
        <title>Elioraea tepida, sp. nov., a moderately thermophilic aerobic anoxygenic phototrophic bacterium isolated from an alkaline siliceous hot spring mat community in Yellowstone National Park, WY, USA.</title>
        <authorList>
            <person name="Saini M.K."/>
            <person name="Yoshida S."/>
            <person name="Sebastian A."/>
            <person name="Hirose S."/>
            <person name="Hara E."/>
            <person name="Tamaki H."/>
            <person name="Soulier N.T."/>
            <person name="Albert I."/>
            <person name="Hanada S."/>
            <person name="Bryant D.A."/>
            <person name="Tank M."/>
        </authorList>
    </citation>
    <scope>NUCLEOTIDE SEQUENCE</scope>
    <source>
        <strain evidence="1">MS-P2</strain>
    </source>
</reference>
<evidence type="ECO:0000313" key="2">
    <source>
        <dbReference type="Proteomes" id="UP000694001"/>
    </source>
</evidence>
<evidence type="ECO:0000313" key="1">
    <source>
        <dbReference type="EMBL" id="QXM23506.1"/>
    </source>
</evidence>
<proteinExistence type="predicted"/>
<organism evidence="1 2">
    <name type="scientific">Elioraea tepida</name>
    <dbReference type="NCBI Taxonomy" id="2843330"/>
    <lineage>
        <taxon>Bacteria</taxon>
        <taxon>Pseudomonadati</taxon>
        <taxon>Pseudomonadota</taxon>
        <taxon>Alphaproteobacteria</taxon>
        <taxon>Acetobacterales</taxon>
        <taxon>Elioraeaceae</taxon>
        <taxon>Elioraea</taxon>
    </lineage>
</organism>
<gene>
    <name evidence="1" type="ORF">KO353_09190</name>
</gene>
<keyword evidence="2" id="KW-1185">Reference proteome</keyword>
<dbReference type="KEGG" id="elio:KO353_09190"/>
<evidence type="ECO:0008006" key="3">
    <source>
        <dbReference type="Google" id="ProtNLM"/>
    </source>
</evidence>
<name>A0A975TZL3_9PROT</name>
<dbReference type="EMBL" id="CP076448">
    <property type="protein sequence ID" value="QXM23506.1"/>
    <property type="molecule type" value="Genomic_DNA"/>
</dbReference>
<dbReference type="RefSeq" id="WP_218284365.1">
    <property type="nucleotide sequence ID" value="NZ_CP076448.1"/>
</dbReference>
<protein>
    <recommendedName>
        <fullName evidence="3">TetR family transcriptional regulator</fullName>
    </recommendedName>
</protein>
<dbReference type="Proteomes" id="UP000694001">
    <property type="component" value="Chromosome"/>
</dbReference>